<feature type="compositionally biased region" description="Low complexity" evidence="1">
    <location>
        <begin position="44"/>
        <end position="54"/>
    </location>
</feature>
<evidence type="ECO:0000313" key="4">
    <source>
        <dbReference type="EMBL" id="MBK5929499.1"/>
    </source>
</evidence>
<feature type="region of interest" description="Disordered" evidence="1">
    <location>
        <begin position="25"/>
        <end position="55"/>
    </location>
</feature>
<name>A0AAJ0UDL5_HALSE</name>
<feature type="signal peptide" evidence="2">
    <location>
        <begin position="1"/>
        <end position="24"/>
    </location>
</feature>
<dbReference type="Pfam" id="PF13767">
    <property type="entry name" value="DUF4168"/>
    <property type="match status" value="1"/>
</dbReference>
<proteinExistence type="predicted"/>
<protein>
    <recommendedName>
        <fullName evidence="3">DUF4168 domain-containing protein</fullName>
    </recommendedName>
</protein>
<sequence>MTLNPLITALATVALLSATGAAFAQGGAGQPGAQQGAGAGAQGAGYQAPAPSAPLDVDDATVSEFADAFLSVQEISEDLTEKLSEAPSAEAAQTMQREAQDEMAKSVEDSGISVEQYNDIAVGMRQDPELAERVKTAVNEAR</sequence>
<comment type="caution">
    <text evidence="4">The sequence shown here is derived from an EMBL/GenBank/DDBJ whole genome shotgun (WGS) entry which is preliminary data.</text>
</comment>
<evidence type="ECO:0000256" key="2">
    <source>
        <dbReference type="SAM" id="SignalP"/>
    </source>
</evidence>
<gene>
    <name evidence="4" type="ORF">CCR82_02860</name>
</gene>
<reference evidence="4" key="2">
    <citation type="journal article" date="2020" name="Microorganisms">
        <title>Osmotic Adaptation and Compatible Solute Biosynthesis of Phototrophic Bacteria as Revealed from Genome Analyses.</title>
        <authorList>
            <person name="Imhoff J.F."/>
            <person name="Rahn T."/>
            <person name="Kunzel S."/>
            <person name="Keller A."/>
            <person name="Neulinger S.C."/>
        </authorList>
    </citation>
    <scope>NUCLEOTIDE SEQUENCE</scope>
    <source>
        <strain evidence="4">DSM 4395</strain>
    </source>
</reference>
<dbReference type="EMBL" id="NHSF01000017">
    <property type="protein sequence ID" value="MBK5929499.1"/>
    <property type="molecule type" value="Genomic_DNA"/>
</dbReference>
<keyword evidence="5" id="KW-1185">Reference proteome</keyword>
<feature type="compositionally biased region" description="Basic and acidic residues" evidence="1">
    <location>
        <begin position="98"/>
        <end position="108"/>
    </location>
</feature>
<evidence type="ECO:0000313" key="5">
    <source>
        <dbReference type="Proteomes" id="UP001296967"/>
    </source>
</evidence>
<evidence type="ECO:0000259" key="3">
    <source>
        <dbReference type="Pfam" id="PF13767"/>
    </source>
</evidence>
<dbReference type="AlphaFoldDB" id="A0AAJ0UDL5"/>
<evidence type="ECO:0000256" key="1">
    <source>
        <dbReference type="SAM" id="MobiDB-lite"/>
    </source>
</evidence>
<feature type="domain" description="DUF4168" evidence="3">
    <location>
        <begin position="59"/>
        <end position="134"/>
    </location>
</feature>
<dbReference type="Proteomes" id="UP001296967">
    <property type="component" value="Unassembled WGS sequence"/>
</dbReference>
<reference evidence="4" key="1">
    <citation type="submission" date="2017-05" db="EMBL/GenBank/DDBJ databases">
        <authorList>
            <person name="Imhoff J.F."/>
            <person name="Rahn T."/>
            <person name="Kuenzel S."/>
            <person name="Neulinger S.C."/>
        </authorList>
    </citation>
    <scope>NUCLEOTIDE SEQUENCE</scope>
    <source>
        <strain evidence="4">DSM 4395</strain>
    </source>
</reference>
<accession>A0AAJ0UDL5</accession>
<feature type="chain" id="PRO_5042600590" description="DUF4168 domain-containing protein" evidence="2">
    <location>
        <begin position="25"/>
        <end position="142"/>
    </location>
</feature>
<keyword evidence="2" id="KW-0732">Signal</keyword>
<feature type="compositionally biased region" description="Gly residues" evidence="1">
    <location>
        <begin position="26"/>
        <end position="43"/>
    </location>
</feature>
<dbReference type="InterPro" id="IPR025433">
    <property type="entry name" value="DUF4168"/>
</dbReference>
<feature type="region of interest" description="Disordered" evidence="1">
    <location>
        <begin position="80"/>
        <end position="111"/>
    </location>
</feature>
<organism evidence="4 5">
    <name type="scientific">Halochromatium salexigens</name>
    <name type="common">Chromatium salexigens</name>
    <dbReference type="NCBI Taxonomy" id="49447"/>
    <lineage>
        <taxon>Bacteria</taxon>
        <taxon>Pseudomonadati</taxon>
        <taxon>Pseudomonadota</taxon>
        <taxon>Gammaproteobacteria</taxon>
        <taxon>Chromatiales</taxon>
        <taxon>Chromatiaceae</taxon>
        <taxon>Halochromatium</taxon>
    </lineage>
</organism>